<reference evidence="2 3" key="1">
    <citation type="submission" date="2016-10" db="EMBL/GenBank/DDBJ databases">
        <authorList>
            <person name="de Groot N.N."/>
        </authorList>
    </citation>
    <scope>NUCLEOTIDE SEQUENCE [LARGE SCALE GENOMIC DNA]</scope>
    <source>
        <strain evidence="2 3">DSM 22126</strain>
    </source>
</reference>
<dbReference type="RefSeq" id="WP_083371737.1">
    <property type="nucleotide sequence ID" value="NZ_LT629776.1"/>
</dbReference>
<gene>
    <name evidence="2" type="ORF">SAMN04489860_0900</name>
</gene>
<dbReference type="AlphaFoldDB" id="A0A1H1PTP0"/>
<evidence type="ECO:0000256" key="1">
    <source>
        <dbReference type="SAM" id="SignalP"/>
    </source>
</evidence>
<accession>A0A1H1PTP0</accession>
<dbReference type="eggNOG" id="ENOG5033VYY">
    <property type="taxonomic scope" value="Bacteria"/>
</dbReference>
<sequence length="188" mass="19621">MLTKFVRKALPVLAVVALAAGCSGDEPAPAAEPESVEADGQVQVGSFNIEPAEYWSVTPGDPGVTTVRVGGCPDEDACPEFQILERDAIEEVDVSQPYVPEGATCPGSEGLSATATDSVESSDATVAGSSATLMVVQLSCVDDAGDEVRTAEQRQWFTEEAPEVLVVDRWAFEGLDERLASATVASKA</sequence>
<feature type="signal peptide" evidence="1">
    <location>
        <begin position="1"/>
        <end position="19"/>
    </location>
</feature>
<feature type="chain" id="PRO_5039060853" description="Lipoprotein" evidence="1">
    <location>
        <begin position="20"/>
        <end position="188"/>
    </location>
</feature>
<proteinExistence type="predicted"/>
<keyword evidence="3" id="KW-1185">Reference proteome</keyword>
<dbReference type="PROSITE" id="PS51257">
    <property type="entry name" value="PROKAR_LIPOPROTEIN"/>
    <property type="match status" value="1"/>
</dbReference>
<dbReference type="Proteomes" id="UP000185663">
    <property type="component" value="Chromosome I"/>
</dbReference>
<evidence type="ECO:0000313" key="2">
    <source>
        <dbReference type="EMBL" id="SDS14463.1"/>
    </source>
</evidence>
<organism evidence="2 3">
    <name type="scientific">Paraoerskovia marina</name>
    <dbReference type="NCBI Taxonomy" id="545619"/>
    <lineage>
        <taxon>Bacteria</taxon>
        <taxon>Bacillati</taxon>
        <taxon>Actinomycetota</taxon>
        <taxon>Actinomycetes</taxon>
        <taxon>Micrococcales</taxon>
        <taxon>Cellulomonadaceae</taxon>
        <taxon>Paraoerskovia</taxon>
    </lineage>
</organism>
<dbReference type="OrthoDB" id="4833280at2"/>
<name>A0A1H1PTP0_9CELL</name>
<evidence type="ECO:0000313" key="3">
    <source>
        <dbReference type="Proteomes" id="UP000185663"/>
    </source>
</evidence>
<dbReference type="EMBL" id="LT629776">
    <property type="protein sequence ID" value="SDS14463.1"/>
    <property type="molecule type" value="Genomic_DNA"/>
</dbReference>
<keyword evidence="1" id="KW-0732">Signal</keyword>
<evidence type="ECO:0008006" key="4">
    <source>
        <dbReference type="Google" id="ProtNLM"/>
    </source>
</evidence>
<protein>
    <recommendedName>
        <fullName evidence="4">Lipoprotein</fullName>
    </recommendedName>
</protein>
<dbReference type="STRING" id="545619.SAMN04489860_0900"/>